<dbReference type="AlphaFoldDB" id="A0A9D1RN44"/>
<accession>A0A9D1RN44</accession>
<dbReference type="InterPro" id="IPR011078">
    <property type="entry name" value="PyrdxlP_homeostasis"/>
</dbReference>
<evidence type="ECO:0000313" key="3">
    <source>
        <dbReference type="Proteomes" id="UP000824190"/>
    </source>
</evidence>
<evidence type="ECO:0000256" key="1">
    <source>
        <dbReference type="ARBA" id="ARBA00022898"/>
    </source>
</evidence>
<name>A0A9D1RN44_9CORY</name>
<dbReference type="SUPFAM" id="SSF51419">
    <property type="entry name" value="PLP-binding barrel"/>
    <property type="match status" value="1"/>
</dbReference>
<dbReference type="GO" id="GO:0030170">
    <property type="term" value="F:pyridoxal phosphate binding"/>
    <property type="evidence" value="ECO:0007669"/>
    <property type="project" value="InterPro"/>
</dbReference>
<reference evidence="2" key="2">
    <citation type="submission" date="2021-04" db="EMBL/GenBank/DDBJ databases">
        <authorList>
            <person name="Gilroy R."/>
        </authorList>
    </citation>
    <scope>NUCLEOTIDE SEQUENCE</scope>
    <source>
        <strain evidence="2">CHK32-1732</strain>
    </source>
</reference>
<organism evidence="2 3">
    <name type="scientific">Candidatus Corynebacterium avicola</name>
    <dbReference type="NCBI Taxonomy" id="2838527"/>
    <lineage>
        <taxon>Bacteria</taxon>
        <taxon>Bacillati</taxon>
        <taxon>Actinomycetota</taxon>
        <taxon>Actinomycetes</taxon>
        <taxon>Mycobacteriales</taxon>
        <taxon>Corynebacteriaceae</taxon>
        <taxon>Corynebacterium</taxon>
    </lineage>
</organism>
<dbReference type="PANTHER" id="PTHR10146:SF14">
    <property type="entry name" value="PYRIDOXAL PHOSPHATE HOMEOSTASIS PROTEIN"/>
    <property type="match status" value="1"/>
</dbReference>
<proteinExistence type="predicted"/>
<feature type="non-terminal residue" evidence="2">
    <location>
        <position position="1"/>
    </location>
</feature>
<dbReference type="EMBL" id="DXGC01000019">
    <property type="protein sequence ID" value="HIW90485.1"/>
    <property type="molecule type" value="Genomic_DNA"/>
</dbReference>
<reference evidence="2" key="1">
    <citation type="journal article" date="2021" name="PeerJ">
        <title>Extensive microbial diversity within the chicken gut microbiome revealed by metagenomics and culture.</title>
        <authorList>
            <person name="Gilroy R."/>
            <person name="Ravi A."/>
            <person name="Getino M."/>
            <person name="Pursley I."/>
            <person name="Horton D.L."/>
            <person name="Alikhan N.F."/>
            <person name="Baker D."/>
            <person name="Gharbi K."/>
            <person name="Hall N."/>
            <person name="Watson M."/>
            <person name="Adriaenssens E.M."/>
            <person name="Foster-Nyarko E."/>
            <person name="Jarju S."/>
            <person name="Secka A."/>
            <person name="Antonio M."/>
            <person name="Oren A."/>
            <person name="Chaudhuri R.R."/>
            <person name="La Ragione R."/>
            <person name="Hildebrand F."/>
            <person name="Pallen M.J."/>
        </authorList>
    </citation>
    <scope>NUCLEOTIDE SEQUENCE</scope>
    <source>
        <strain evidence="2">CHK32-1732</strain>
    </source>
</reference>
<comment type="caution">
    <text evidence="2">The sequence shown here is derived from an EMBL/GenBank/DDBJ whole genome shotgun (WGS) entry which is preliminary data.</text>
</comment>
<dbReference type="Gene3D" id="3.20.20.10">
    <property type="entry name" value="Alanine racemase"/>
    <property type="match status" value="1"/>
</dbReference>
<gene>
    <name evidence="2" type="ORF">H9870_02325</name>
</gene>
<dbReference type="InterPro" id="IPR029066">
    <property type="entry name" value="PLP-binding_barrel"/>
</dbReference>
<keyword evidence="1" id="KW-0663">Pyridoxal phosphate</keyword>
<evidence type="ECO:0000313" key="2">
    <source>
        <dbReference type="EMBL" id="HIW90485.1"/>
    </source>
</evidence>
<dbReference type="PANTHER" id="PTHR10146">
    <property type="entry name" value="PROLINE SYNTHETASE CO-TRANSCRIBED BACTERIAL HOMOLOG PROTEIN"/>
    <property type="match status" value="1"/>
</dbReference>
<protein>
    <submittedName>
        <fullName evidence="2">YggS family pyridoxal phosphate-dependent enzyme</fullName>
    </submittedName>
</protein>
<sequence>NTDDEAEVRRCFAQLRGILETARDEAVVDPELLTELSMGMSGDFALAVAEGATCVRVGTAIFGARNYA</sequence>
<dbReference type="Proteomes" id="UP000824190">
    <property type="component" value="Unassembled WGS sequence"/>
</dbReference>